<feature type="transmembrane region" description="Helical" evidence="1">
    <location>
        <begin position="46"/>
        <end position="64"/>
    </location>
</feature>
<dbReference type="RefSeq" id="WP_100211966.1">
    <property type="nucleotide sequence ID" value="NZ_CP138495.1"/>
</dbReference>
<feature type="transmembrane region" description="Helical" evidence="1">
    <location>
        <begin position="175"/>
        <end position="194"/>
    </location>
</feature>
<dbReference type="STRING" id="1349785.GCA_000509405_00171"/>
<keyword evidence="1" id="KW-1133">Transmembrane helix</keyword>
<dbReference type="AlphaFoldDB" id="A0A2H1EE67"/>
<keyword evidence="1" id="KW-0812">Transmembrane</keyword>
<dbReference type="KEGG" id="tmar:MARIT_3165"/>
<dbReference type="Proteomes" id="UP000231564">
    <property type="component" value="Chromosome MARIT"/>
</dbReference>
<evidence type="ECO:0000256" key="1">
    <source>
        <dbReference type="SAM" id="Phobius"/>
    </source>
</evidence>
<proteinExistence type="predicted"/>
<feature type="transmembrane region" description="Helical" evidence="1">
    <location>
        <begin position="340"/>
        <end position="361"/>
    </location>
</feature>
<dbReference type="EMBL" id="LT634361">
    <property type="protein sequence ID" value="SFZ85343.1"/>
    <property type="molecule type" value="Genomic_DNA"/>
</dbReference>
<reference evidence="2 3" key="1">
    <citation type="submission" date="2016-11" db="EMBL/GenBank/DDBJ databases">
        <authorList>
            <person name="Jaros S."/>
            <person name="Januszkiewicz K."/>
            <person name="Wedrychowicz H."/>
        </authorList>
    </citation>
    <scope>NUCLEOTIDE SEQUENCE [LARGE SCALE GENOMIC DNA]</scope>
    <source>
        <strain evidence="2">NCIMB 2154T</strain>
    </source>
</reference>
<keyword evidence="1" id="KW-0472">Membrane</keyword>
<name>A0A2H1EE67_9FLAO</name>
<feature type="transmembrane region" description="Helical" evidence="1">
    <location>
        <begin position="215"/>
        <end position="236"/>
    </location>
</feature>
<dbReference type="GeneID" id="47724607"/>
<gene>
    <name evidence="2" type="ORF">MARIT_3165</name>
</gene>
<accession>A0A2H1EE67</accession>
<dbReference type="InterPro" id="IPR025291">
    <property type="entry name" value="DUF4153"/>
</dbReference>
<sequence length="580" mass="68036">MKLFFSFGKIKDTFKRFPLALTWCIISSLFIVYIIEVDVIHHHLLYYKLLLTFVLGVSWLIATHFFQEQFHYSKKWLFIFPIGFLCLFYYHLSGDKKIDLISWYRFILYFIAGHLLVLAAPFLLKWKQLAFFNYLKNITKCICKSLLFTGIIFSGIIIALLATKHLFNIHWNDRLYLQIFVLCIGIINTWIFLFDIPKKIASEKTMRYSKASKVLVQYILIPLAILYLTILYAYSLKIIIHWNLPKGWISYLVIGVSLLGFLIQILINPIQKITSSKIIKQFHPWFYISLLPLLILLFTAIFKRINAYGVTEKRYFVLLLSVWILGVVLYLLFSKQQKTTWLLFSLTTIIVLSSFGVWGAFSFSTKSQVSEFKRIYAVIKEKNNSISYKENHQFQSIIKYLTNKHELSQITPILGYDPVKAFNTTNYWTLQDKITDSLGIKTEQTPEKNKHLFFHLESHNHVFHSKGYDYFKEFIFTPYKKEEKLQGVTFTLDSEKNAIVISLVKQHTIKYISLKDMTRILLEKPTNVTLKNVADLTIEKSFDELDLKIIFTNVTFDKNNIGFTISDANGYLLLKEKNAE</sequence>
<evidence type="ECO:0000313" key="3">
    <source>
        <dbReference type="Proteomes" id="UP000231564"/>
    </source>
</evidence>
<dbReference type="OrthoDB" id="9809196at2"/>
<feature type="transmembrane region" description="Helical" evidence="1">
    <location>
        <begin position="282"/>
        <end position="302"/>
    </location>
</feature>
<feature type="transmembrane region" description="Helical" evidence="1">
    <location>
        <begin position="104"/>
        <end position="124"/>
    </location>
</feature>
<protein>
    <submittedName>
        <fullName evidence="2">Membrane protein</fullName>
    </submittedName>
</protein>
<dbReference type="Pfam" id="PF13687">
    <property type="entry name" value="DUF4153"/>
    <property type="match status" value="1"/>
</dbReference>
<keyword evidence="3" id="KW-1185">Reference proteome</keyword>
<feature type="transmembrane region" description="Helical" evidence="1">
    <location>
        <begin position="248"/>
        <end position="270"/>
    </location>
</feature>
<feature type="transmembrane region" description="Helical" evidence="1">
    <location>
        <begin position="145"/>
        <end position="163"/>
    </location>
</feature>
<evidence type="ECO:0000313" key="2">
    <source>
        <dbReference type="EMBL" id="SFZ85343.1"/>
    </source>
</evidence>
<feature type="transmembrane region" description="Helical" evidence="1">
    <location>
        <begin position="20"/>
        <end position="40"/>
    </location>
</feature>
<feature type="transmembrane region" description="Helical" evidence="1">
    <location>
        <begin position="76"/>
        <end position="92"/>
    </location>
</feature>
<organism evidence="2 3">
    <name type="scientific">Tenacibaculum maritimum NCIMB 2154</name>
    <dbReference type="NCBI Taxonomy" id="1349785"/>
    <lineage>
        <taxon>Bacteria</taxon>
        <taxon>Pseudomonadati</taxon>
        <taxon>Bacteroidota</taxon>
        <taxon>Flavobacteriia</taxon>
        <taxon>Flavobacteriales</taxon>
        <taxon>Flavobacteriaceae</taxon>
        <taxon>Tenacibaculum</taxon>
    </lineage>
</organism>
<feature type="transmembrane region" description="Helical" evidence="1">
    <location>
        <begin position="314"/>
        <end position="333"/>
    </location>
</feature>